<dbReference type="PANTHER" id="PTHR47959:SF21">
    <property type="entry name" value="DEAD-BOX HELICASE 56"/>
    <property type="match status" value="1"/>
</dbReference>
<feature type="domain" description="DEAD-box RNA helicase Q" evidence="17">
    <location>
        <begin position="14"/>
        <end position="42"/>
    </location>
</feature>
<dbReference type="GO" id="GO:0003724">
    <property type="term" value="F:RNA helicase activity"/>
    <property type="evidence" value="ECO:0007669"/>
    <property type="project" value="UniProtKB-EC"/>
</dbReference>
<keyword evidence="9" id="KW-0694">RNA-binding</keyword>
<evidence type="ECO:0000256" key="4">
    <source>
        <dbReference type="ARBA" id="ARBA00022517"/>
    </source>
</evidence>
<feature type="domain" description="Helicase C-terminal" evidence="16">
    <location>
        <begin position="228"/>
        <end position="433"/>
    </location>
</feature>
<dbReference type="EC" id="3.6.4.13" evidence="3"/>
<evidence type="ECO:0000259" key="15">
    <source>
        <dbReference type="PROSITE" id="PS51192"/>
    </source>
</evidence>
<feature type="short sequence motif" description="Q motif" evidence="13">
    <location>
        <begin position="14"/>
        <end position="42"/>
    </location>
</feature>
<dbReference type="PANTHER" id="PTHR47959">
    <property type="entry name" value="ATP-DEPENDENT RNA HELICASE RHLE-RELATED"/>
    <property type="match status" value="1"/>
</dbReference>
<dbReference type="GO" id="GO:0005829">
    <property type="term" value="C:cytosol"/>
    <property type="evidence" value="ECO:0007669"/>
    <property type="project" value="TreeGrafter"/>
</dbReference>
<proteinExistence type="inferred from homology"/>
<organism evidence="18 19">
    <name type="scientific">Lophiotrema nucula</name>
    <dbReference type="NCBI Taxonomy" id="690887"/>
    <lineage>
        <taxon>Eukaryota</taxon>
        <taxon>Fungi</taxon>
        <taxon>Dikarya</taxon>
        <taxon>Ascomycota</taxon>
        <taxon>Pezizomycotina</taxon>
        <taxon>Dothideomycetes</taxon>
        <taxon>Pleosporomycetidae</taxon>
        <taxon>Pleosporales</taxon>
        <taxon>Lophiotremataceae</taxon>
        <taxon>Lophiotrema</taxon>
    </lineage>
</organism>
<keyword evidence="6 18" id="KW-0378">Hydrolase</keyword>
<dbReference type="CDD" id="cd17961">
    <property type="entry name" value="DEADc_DDX56"/>
    <property type="match status" value="1"/>
</dbReference>
<dbReference type="GO" id="GO:0005524">
    <property type="term" value="F:ATP binding"/>
    <property type="evidence" value="ECO:0007669"/>
    <property type="project" value="UniProtKB-KW"/>
</dbReference>
<dbReference type="PROSITE" id="PS51192">
    <property type="entry name" value="HELICASE_ATP_BIND_1"/>
    <property type="match status" value="1"/>
</dbReference>
<evidence type="ECO:0000256" key="14">
    <source>
        <dbReference type="SAM" id="MobiDB-lite"/>
    </source>
</evidence>
<evidence type="ECO:0000256" key="10">
    <source>
        <dbReference type="ARBA" id="ARBA00023242"/>
    </source>
</evidence>
<dbReference type="GO" id="GO:0042254">
    <property type="term" value="P:ribosome biogenesis"/>
    <property type="evidence" value="ECO:0007669"/>
    <property type="project" value="UniProtKB-KW"/>
</dbReference>
<dbReference type="GO" id="GO:0010467">
    <property type="term" value="P:gene expression"/>
    <property type="evidence" value="ECO:0007669"/>
    <property type="project" value="UniProtKB-ARBA"/>
</dbReference>
<sequence length="564" mass="62618">MPKRKLNENDVPEVGFASFGLEPRLLRGIRDQKWTTPTAIQARAVPLALEGKDILARSGTGTGKTAAYAIPIVNSIIKRKERGISALVLVPTKELALQVSSVVQALAKHCGQECRVVNIAGKEKDVVQVAKLAEVPDVVVATPGRASALVAAGSLGLKSLRSLVVDEGDLVLGYGFQEDLERLAGVVPRGTQIFLMSATLSTELDSLKGLFARDPVLLNLDDVEEKALVKQYAIRSAEDEKFLLLYAMFVLKLLKGKTIIFVGDVDRSYRVKLFLEQFGIKSCVLNSELPLTSRLHIVEEFNKNIYDILITSDETEVLGTKEDGSRPPKKKSKASDKDSGVSRGLDFFNVANVLNFDLPPTYKSYFHRIGRTARAGKSGTALSFCIPKDKFRKHKPTSFAGCENDEVILKKIEKHQKDGQSIEAYNFDMKRLDPFRYRFADALRAVTRIAVREARVKELRSELLKSERLSRYFEENPAALQHLRHDQNLTHAARVQPHLKHVPDYLLPGGKLGGSGTGLNVGLEKERRDGVKKFRRKTGRKVVRGRNGKVDPLKTFNARGRGKK</sequence>
<dbReference type="CDD" id="cd18787">
    <property type="entry name" value="SF2_C_DEAD"/>
    <property type="match status" value="1"/>
</dbReference>
<reference evidence="18" key="1">
    <citation type="journal article" date="2020" name="Stud. Mycol.">
        <title>101 Dothideomycetes genomes: a test case for predicting lifestyles and emergence of pathogens.</title>
        <authorList>
            <person name="Haridas S."/>
            <person name="Albert R."/>
            <person name="Binder M."/>
            <person name="Bloem J."/>
            <person name="Labutti K."/>
            <person name="Salamov A."/>
            <person name="Andreopoulos B."/>
            <person name="Baker S."/>
            <person name="Barry K."/>
            <person name="Bills G."/>
            <person name="Bluhm B."/>
            <person name="Cannon C."/>
            <person name="Castanera R."/>
            <person name="Culley D."/>
            <person name="Daum C."/>
            <person name="Ezra D."/>
            <person name="Gonzalez J."/>
            <person name="Henrissat B."/>
            <person name="Kuo A."/>
            <person name="Liang C."/>
            <person name="Lipzen A."/>
            <person name="Lutzoni F."/>
            <person name="Magnuson J."/>
            <person name="Mondo S."/>
            <person name="Nolan M."/>
            <person name="Ohm R."/>
            <person name="Pangilinan J."/>
            <person name="Park H.-J."/>
            <person name="Ramirez L."/>
            <person name="Alfaro M."/>
            <person name="Sun H."/>
            <person name="Tritt A."/>
            <person name="Yoshinaga Y."/>
            <person name="Zwiers L.-H."/>
            <person name="Turgeon B."/>
            <person name="Goodwin S."/>
            <person name="Spatafora J."/>
            <person name="Crous P."/>
            <person name="Grigoriev I."/>
        </authorList>
    </citation>
    <scope>NUCLEOTIDE SEQUENCE</scope>
    <source>
        <strain evidence="18">CBS 627.86</strain>
    </source>
</reference>
<keyword evidence="5" id="KW-0547">Nucleotide-binding</keyword>
<evidence type="ECO:0000313" key="19">
    <source>
        <dbReference type="Proteomes" id="UP000799770"/>
    </source>
</evidence>
<dbReference type="InterPro" id="IPR014001">
    <property type="entry name" value="Helicase_ATP-bd"/>
</dbReference>
<dbReference type="AlphaFoldDB" id="A0A6A5Z738"/>
<dbReference type="SMART" id="SM00490">
    <property type="entry name" value="HELICc"/>
    <property type="match status" value="1"/>
</dbReference>
<dbReference type="SMART" id="SM00487">
    <property type="entry name" value="DEXDc"/>
    <property type="match status" value="1"/>
</dbReference>
<evidence type="ECO:0000256" key="12">
    <source>
        <dbReference type="ARBA" id="ARBA00047984"/>
    </source>
</evidence>
<keyword evidence="19" id="KW-1185">Reference proteome</keyword>
<keyword evidence="4" id="KW-0690">Ribosome biogenesis</keyword>
<dbReference type="Proteomes" id="UP000799770">
    <property type="component" value="Unassembled WGS sequence"/>
</dbReference>
<keyword evidence="7" id="KW-0347">Helicase</keyword>
<comment type="function">
    <text evidence="1">ATP-binding RNA helicase involved in the biogenesis of 60S ribosomal subunits and is required for the normal formation of 25S and 5.8S rRNAs.</text>
</comment>
<dbReference type="InterPro" id="IPR001650">
    <property type="entry name" value="Helicase_C-like"/>
</dbReference>
<dbReference type="InterPro" id="IPR014014">
    <property type="entry name" value="RNA_helicase_DEAD_Q_motif"/>
</dbReference>
<evidence type="ECO:0000259" key="16">
    <source>
        <dbReference type="PROSITE" id="PS51194"/>
    </source>
</evidence>
<evidence type="ECO:0000256" key="1">
    <source>
        <dbReference type="ARBA" id="ARBA00003706"/>
    </source>
</evidence>
<protein>
    <recommendedName>
        <fullName evidence="3">RNA helicase</fullName>
        <ecNumber evidence="3">3.6.4.13</ecNumber>
    </recommendedName>
</protein>
<dbReference type="InterPro" id="IPR050079">
    <property type="entry name" value="DEAD_box_RNA_helicase"/>
</dbReference>
<feature type="domain" description="Helicase ATP-binding" evidence="15">
    <location>
        <begin position="45"/>
        <end position="218"/>
    </location>
</feature>
<dbReference type="Gene3D" id="3.40.50.300">
    <property type="entry name" value="P-loop containing nucleotide triphosphate hydrolases"/>
    <property type="match status" value="2"/>
</dbReference>
<dbReference type="InterPro" id="IPR011545">
    <property type="entry name" value="DEAD/DEAH_box_helicase_dom"/>
</dbReference>
<evidence type="ECO:0000256" key="6">
    <source>
        <dbReference type="ARBA" id="ARBA00022801"/>
    </source>
</evidence>
<feature type="compositionally biased region" description="Basic and acidic residues" evidence="14">
    <location>
        <begin position="523"/>
        <end position="532"/>
    </location>
</feature>
<keyword evidence="8" id="KW-0067">ATP-binding</keyword>
<dbReference type="Pfam" id="PF00271">
    <property type="entry name" value="Helicase_C"/>
    <property type="match status" value="1"/>
</dbReference>
<dbReference type="OrthoDB" id="1191041at2759"/>
<evidence type="ECO:0000256" key="3">
    <source>
        <dbReference type="ARBA" id="ARBA00012552"/>
    </source>
</evidence>
<dbReference type="EMBL" id="ML977326">
    <property type="protein sequence ID" value="KAF2114181.1"/>
    <property type="molecule type" value="Genomic_DNA"/>
</dbReference>
<evidence type="ECO:0000259" key="17">
    <source>
        <dbReference type="PROSITE" id="PS51195"/>
    </source>
</evidence>
<evidence type="ECO:0000256" key="13">
    <source>
        <dbReference type="PROSITE-ProRule" id="PRU00552"/>
    </source>
</evidence>
<evidence type="ECO:0000256" key="9">
    <source>
        <dbReference type="ARBA" id="ARBA00022884"/>
    </source>
</evidence>
<accession>A0A6A5Z738</accession>
<dbReference type="PROSITE" id="PS51194">
    <property type="entry name" value="HELICASE_CTER"/>
    <property type="match status" value="1"/>
</dbReference>
<keyword evidence="10" id="KW-0539">Nucleus</keyword>
<comment type="subcellular location">
    <subcellularLocation>
        <location evidence="2">Nucleus</location>
    </subcellularLocation>
</comment>
<evidence type="ECO:0000256" key="11">
    <source>
        <dbReference type="ARBA" id="ARBA00038041"/>
    </source>
</evidence>
<evidence type="ECO:0000256" key="7">
    <source>
        <dbReference type="ARBA" id="ARBA00022806"/>
    </source>
</evidence>
<evidence type="ECO:0000256" key="5">
    <source>
        <dbReference type="ARBA" id="ARBA00022741"/>
    </source>
</evidence>
<evidence type="ECO:0000313" key="18">
    <source>
        <dbReference type="EMBL" id="KAF2114181.1"/>
    </source>
</evidence>
<comment type="similarity">
    <text evidence="11">Belongs to the DEAD box helicase family. DDX56/DBP9 subfamily.</text>
</comment>
<feature type="region of interest" description="Disordered" evidence="14">
    <location>
        <begin position="319"/>
        <end position="341"/>
    </location>
</feature>
<comment type="catalytic activity">
    <reaction evidence="12">
        <text>ATP + H2O = ADP + phosphate + H(+)</text>
        <dbReference type="Rhea" id="RHEA:13065"/>
        <dbReference type="ChEBI" id="CHEBI:15377"/>
        <dbReference type="ChEBI" id="CHEBI:15378"/>
        <dbReference type="ChEBI" id="CHEBI:30616"/>
        <dbReference type="ChEBI" id="CHEBI:43474"/>
        <dbReference type="ChEBI" id="CHEBI:456216"/>
        <dbReference type="EC" id="3.6.4.13"/>
    </reaction>
</comment>
<name>A0A6A5Z738_9PLEO</name>
<dbReference type="PROSITE" id="PS51195">
    <property type="entry name" value="Q_MOTIF"/>
    <property type="match status" value="1"/>
</dbReference>
<evidence type="ECO:0000256" key="2">
    <source>
        <dbReference type="ARBA" id="ARBA00004123"/>
    </source>
</evidence>
<dbReference type="GO" id="GO:0003723">
    <property type="term" value="F:RNA binding"/>
    <property type="evidence" value="ECO:0007669"/>
    <property type="project" value="UniProtKB-KW"/>
</dbReference>
<dbReference type="Pfam" id="PF00270">
    <property type="entry name" value="DEAD"/>
    <property type="match status" value="1"/>
</dbReference>
<dbReference type="InterPro" id="IPR027417">
    <property type="entry name" value="P-loop_NTPase"/>
</dbReference>
<dbReference type="GO" id="GO:0016787">
    <property type="term" value="F:hydrolase activity"/>
    <property type="evidence" value="ECO:0007669"/>
    <property type="project" value="UniProtKB-KW"/>
</dbReference>
<gene>
    <name evidence="18" type="ORF">BDV96DRAFT_647659</name>
</gene>
<evidence type="ECO:0000256" key="8">
    <source>
        <dbReference type="ARBA" id="ARBA00022840"/>
    </source>
</evidence>
<feature type="region of interest" description="Disordered" evidence="14">
    <location>
        <begin position="517"/>
        <end position="540"/>
    </location>
</feature>
<dbReference type="SUPFAM" id="SSF52540">
    <property type="entry name" value="P-loop containing nucleoside triphosphate hydrolases"/>
    <property type="match status" value="2"/>
</dbReference>
<dbReference type="GO" id="GO:0005634">
    <property type="term" value="C:nucleus"/>
    <property type="evidence" value="ECO:0007669"/>
    <property type="project" value="UniProtKB-SubCell"/>
</dbReference>